<feature type="transmembrane region" description="Helical" evidence="1">
    <location>
        <begin position="21"/>
        <end position="42"/>
    </location>
</feature>
<sequence length="259" mass="30274">MIKFFRKIRQNLLIENKTGKYFKYAIGEIVLVVIGILIALQINNWNEQRKENIKEQAILKRLQKEFISNRDQLQDKIDFRNNVIKNCELLLNNFNEPKNGMRNDILNNIASLLPSTYDPIQNDLVSSGNVEILKNEELKQLLVNWSTDVIQLKEVEQMYLRYFEHNISSYLNEAGLQRDMAYAFWNQGPSNLLEKKQINNPIPGVSRLITKTKDELLADPKLEGIVAWSLNLNMFNNEESETLMNRIDFILEVLNSEIE</sequence>
<dbReference type="Pfam" id="PF19578">
    <property type="entry name" value="DUF6090"/>
    <property type="match status" value="1"/>
</dbReference>
<reference evidence="3" key="1">
    <citation type="submission" date="2023-07" db="EMBL/GenBank/DDBJ databases">
        <authorList>
            <person name="Yue Y."/>
        </authorList>
    </citation>
    <scope>NUCLEOTIDE SEQUENCE [LARGE SCALE GENOMIC DNA]</scope>
    <source>
        <strain evidence="3">D23</strain>
    </source>
</reference>
<protein>
    <submittedName>
        <fullName evidence="2">Uncharacterized protein</fullName>
    </submittedName>
</protein>
<keyword evidence="3" id="KW-1185">Reference proteome</keyword>
<comment type="caution">
    <text evidence="2">The sequence shown here is derived from an EMBL/GenBank/DDBJ whole genome shotgun (WGS) entry which is preliminary data.</text>
</comment>
<proteinExistence type="predicted"/>
<dbReference type="InterPro" id="IPR045749">
    <property type="entry name" value="DUF6090"/>
</dbReference>
<evidence type="ECO:0000256" key="1">
    <source>
        <dbReference type="SAM" id="Phobius"/>
    </source>
</evidence>
<keyword evidence="1" id="KW-1133">Transmembrane helix</keyword>
<accession>A0ABS7XVX3</accession>
<evidence type="ECO:0000313" key="3">
    <source>
        <dbReference type="Proteomes" id="UP001198901"/>
    </source>
</evidence>
<dbReference type="Proteomes" id="UP001198901">
    <property type="component" value="Unassembled WGS sequence"/>
</dbReference>
<dbReference type="EMBL" id="JAIUJR010000009">
    <property type="protein sequence ID" value="MCA0133554.1"/>
    <property type="molecule type" value="Genomic_DNA"/>
</dbReference>
<gene>
    <name evidence="2" type="ORF">LBU54_13235</name>
</gene>
<keyword evidence="1" id="KW-0472">Membrane</keyword>
<name>A0ABS7XVX3_9FLAO</name>
<organism evidence="2 3">
    <name type="scientific">Winogradskyella alexanderae</name>
    <dbReference type="NCBI Taxonomy" id="2877123"/>
    <lineage>
        <taxon>Bacteria</taxon>
        <taxon>Pseudomonadati</taxon>
        <taxon>Bacteroidota</taxon>
        <taxon>Flavobacteriia</taxon>
        <taxon>Flavobacteriales</taxon>
        <taxon>Flavobacteriaceae</taxon>
        <taxon>Winogradskyella</taxon>
    </lineage>
</organism>
<dbReference type="RefSeq" id="WP_224530701.1">
    <property type="nucleotide sequence ID" value="NZ_JAIUJR010000009.1"/>
</dbReference>
<keyword evidence="1" id="KW-0812">Transmembrane</keyword>
<evidence type="ECO:0000313" key="2">
    <source>
        <dbReference type="EMBL" id="MCA0133554.1"/>
    </source>
</evidence>